<feature type="region of interest" description="Disordered" evidence="7">
    <location>
        <begin position="17"/>
        <end position="54"/>
    </location>
</feature>
<evidence type="ECO:0000256" key="7">
    <source>
        <dbReference type="SAM" id="MobiDB-lite"/>
    </source>
</evidence>
<dbReference type="InterPro" id="IPR011335">
    <property type="entry name" value="Restrct_endonuc-II-like"/>
</dbReference>
<dbReference type="CDD" id="cd00221">
    <property type="entry name" value="Vsr"/>
    <property type="match status" value="1"/>
</dbReference>
<evidence type="ECO:0000256" key="6">
    <source>
        <dbReference type="ARBA" id="ARBA00029466"/>
    </source>
</evidence>
<dbReference type="AlphaFoldDB" id="A0A938YBC7"/>
<dbReference type="Proteomes" id="UP000663792">
    <property type="component" value="Unassembled WGS sequence"/>
</dbReference>
<dbReference type="GO" id="GO:0004519">
    <property type="term" value="F:endonuclease activity"/>
    <property type="evidence" value="ECO:0007669"/>
    <property type="project" value="UniProtKB-KW"/>
</dbReference>
<keyword evidence="1" id="KW-0540">Nuclease</keyword>
<dbReference type="Pfam" id="PF03852">
    <property type="entry name" value="Vsr"/>
    <property type="match status" value="1"/>
</dbReference>
<reference evidence="8" key="1">
    <citation type="submission" date="2021-01" db="EMBL/GenBank/DDBJ databases">
        <title>YIM 132084 draft genome.</title>
        <authorList>
            <person name="An D."/>
        </authorList>
    </citation>
    <scope>NUCLEOTIDE SEQUENCE</scope>
    <source>
        <strain evidence="8">YIM 132084</strain>
    </source>
</reference>
<evidence type="ECO:0000256" key="2">
    <source>
        <dbReference type="ARBA" id="ARBA00022759"/>
    </source>
</evidence>
<keyword evidence="9" id="KW-1185">Reference proteome</keyword>
<sequence>MGDDRVGVDAIFDDTTGIVDAGTDGPTSARPGTSAGGLTTTAGVSGRMSRQLRRDTAPEIALRRELHRRGLRFRVDHPLPGMARRRADVLFPRRRIAVFVDGCFWHACPEHGTAPVNNSAWWAQKLATNVRRDRDTDAHLAAIGWTVLRFWEHDEVGSSADAVEQAVIRMSTTWLRDEH</sequence>
<accession>A0A938YBC7</accession>
<comment type="similarity">
    <text evidence="6">Belongs to the Vsr family.</text>
</comment>
<evidence type="ECO:0000256" key="4">
    <source>
        <dbReference type="ARBA" id="ARBA00022801"/>
    </source>
</evidence>
<keyword evidence="2 8" id="KW-0255">Endonuclease</keyword>
<evidence type="ECO:0000313" key="9">
    <source>
        <dbReference type="Proteomes" id="UP000663792"/>
    </source>
</evidence>
<keyword evidence="5" id="KW-0234">DNA repair</keyword>
<keyword evidence="4" id="KW-0378">Hydrolase</keyword>
<feature type="compositionally biased region" description="Low complexity" evidence="7">
    <location>
        <begin position="32"/>
        <end position="46"/>
    </location>
</feature>
<evidence type="ECO:0000256" key="5">
    <source>
        <dbReference type="ARBA" id="ARBA00023204"/>
    </source>
</evidence>
<evidence type="ECO:0000256" key="3">
    <source>
        <dbReference type="ARBA" id="ARBA00022763"/>
    </source>
</evidence>
<dbReference type="GO" id="GO:0006298">
    <property type="term" value="P:mismatch repair"/>
    <property type="evidence" value="ECO:0007669"/>
    <property type="project" value="InterPro"/>
</dbReference>
<proteinExistence type="inferred from homology"/>
<evidence type="ECO:0000313" key="8">
    <source>
        <dbReference type="EMBL" id="MBM9467492.1"/>
    </source>
</evidence>
<comment type="caution">
    <text evidence="8">The sequence shown here is derived from an EMBL/GenBank/DDBJ whole genome shotgun (WGS) entry which is preliminary data.</text>
</comment>
<dbReference type="SUPFAM" id="SSF52980">
    <property type="entry name" value="Restriction endonuclease-like"/>
    <property type="match status" value="1"/>
</dbReference>
<protein>
    <submittedName>
        <fullName evidence="8">Very short patch repair endonuclease</fullName>
    </submittedName>
</protein>
<evidence type="ECO:0000256" key="1">
    <source>
        <dbReference type="ARBA" id="ARBA00022722"/>
    </source>
</evidence>
<keyword evidence="3" id="KW-0227">DNA damage</keyword>
<dbReference type="GO" id="GO:0016787">
    <property type="term" value="F:hydrolase activity"/>
    <property type="evidence" value="ECO:0007669"/>
    <property type="project" value="UniProtKB-KW"/>
</dbReference>
<dbReference type="EMBL" id="JAERWK010000010">
    <property type="protein sequence ID" value="MBM9467492.1"/>
    <property type="molecule type" value="Genomic_DNA"/>
</dbReference>
<dbReference type="NCBIfam" id="TIGR00632">
    <property type="entry name" value="vsr"/>
    <property type="match status" value="1"/>
</dbReference>
<organism evidence="8 9">
    <name type="scientific">Nakamurella leprariae</name>
    <dbReference type="NCBI Taxonomy" id="2803911"/>
    <lineage>
        <taxon>Bacteria</taxon>
        <taxon>Bacillati</taxon>
        <taxon>Actinomycetota</taxon>
        <taxon>Actinomycetes</taxon>
        <taxon>Nakamurellales</taxon>
        <taxon>Nakamurellaceae</taxon>
        <taxon>Nakamurella</taxon>
    </lineage>
</organism>
<dbReference type="InterPro" id="IPR004603">
    <property type="entry name" value="DNA_mismatch_endonuc_vsr"/>
</dbReference>
<name>A0A938YBC7_9ACTN</name>
<dbReference type="Gene3D" id="3.40.960.10">
    <property type="entry name" value="VSR Endonuclease"/>
    <property type="match status" value="1"/>
</dbReference>
<gene>
    <name evidence="8" type="ORF">JL106_09410</name>
</gene>